<dbReference type="Proteomes" id="UP000306416">
    <property type="component" value="Unassembled WGS sequence"/>
</dbReference>
<comment type="caution">
    <text evidence="1">The sequence shown here is derived from an EMBL/GenBank/DDBJ whole genome shotgun (WGS) entry which is preliminary data.</text>
</comment>
<dbReference type="EMBL" id="SRSC01000003">
    <property type="protein sequence ID" value="TGU71121.1"/>
    <property type="molecule type" value="Genomic_DNA"/>
</dbReference>
<accession>A0A4S1CCN2</accession>
<protein>
    <recommendedName>
        <fullName evidence="3">DUF4156 domain-containing protein</fullName>
    </recommendedName>
</protein>
<dbReference type="AlphaFoldDB" id="A0A4S1CCN2"/>
<evidence type="ECO:0000313" key="2">
    <source>
        <dbReference type="Proteomes" id="UP000306416"/>
    </source>
</evidence>
<keyword evidence="2" id="KW-1185">Reference proteome</keyword>
<dbReference type="InterPro" id="IPR035439">
    <property type="entry name" value="UPF0145_dom_sf"/>
</dbReference>
<evidence type="ECO:0008006" key="3">
    <source>
        <dbReference type="Google" id="ProtNLM"/>
    </source>
</evidence>
<dbReference type="PROSITE" id="PS51257">
    <property type="entry name" value="PROKAR_LIPOPROTEIN"/>
    <property type="match status" value="1"/>
</dbReference>
<dbReference type="SUPFAM" id="SSF117782">
    <property type="entry name" value="YbjQ-like"/>
    <property type="match status" value="1"/>
</dbReference>
<proteinExistence type="predicted"/>
<sequence length="121" mass="13504">MNRDCRPLKTFLPVLLLLCLVLTAGCARVVFTGEGPPILSEEEVTRPYQKVGTIEVHRTRDFTTETLTPADYNWAYDALRAEAGKIGADAVISPEVKVETETFIIFPRSEMTARGTAIKFR</sequence>
<organism evidence="1 2">
    <name type="scientific">Geomonas terrae</name>
    <dbReference type="NCBI Taxonomy" id="2562681"/>
    <lineage>
        <taxon>Bacteria</taxon>
        <taxon>Pseudomonadati</taxon>
        <taxon>Thermodesulfobacteriota</taxon>
        <taxon>Desulfuromonadia</taxon>
        <taxon>Geobacterales</taxon>
        <taxon>Geobacteraceae</taxon>
        <taxon>Geomonas</taxon>
    </lineage>
</organism>
<evidence type="ECO:0000313" key="1">
    <source>
        <dbReference type="EMBL" id="TGU71121.1"/>
    </source>
</evidence>
<name>A0A4S1CCN2_9BACT</name>
<reference evidence="1 2" key="1">
    <citation type="submission" date="2019-04" db="EMBL/GenBank/DDBJ databases">
        <title>Geobacter oryzae sp. nov., ferric-reducing bacteria isolated from paddy soil.</title>
        <authorList>
            <person name="Xu Z."/>
            <person name="Masuda Y."/>
            <person name="Itoh H."/>
            <person name="Senoo K."/>
        </authorList>
    </citation>
    <scope>NUCLEOTIDE SEQUENCE [LARGE SCALE GENOMIC DNA]</scope>
    <source>
        <strain evidence="1 2">Red111</strain>
    </source>
</reference>
<gene>
    <name evidence="1" type="ORF">E4633_12285</name>
</gene>